<feature type="compositionally biased region" description="Polar residues" evidence="1">
    <location>
        <begin position="1"/>
        <end position="29"/>
    </location>
</feature>
<organism evidence="2">
    <name type="scientific">Sylvanvirus sp</name>
    <dbReference type="NCBI Taxonomy" id="2487774"/>
    <lineage>
        <taxon>Viruses</taxon>
    </lineage>
</organism>
<accession>A0A3G5AJN3</accession>
<gene>
    <name evidence="2" type="ORF">Sylvanvirus7_19</name>
</gene>
<name>A0A3G5AJN3_9VIRU</name>
<sequence>MRDNSATDSYSGPSLPQISNEFSRTSGPRTSLEEKSRGSPLSLA</sequence>
<reference evidence="2" key="1">
    <citation type="submission" date="2018-10" db="EMBL/GenBank/DDBJ databases">
        <title>Hidden diversity of soil giant viruses.</title>
        <authorList>
            <person name="Schulz F."/>
            <person name="Alteio L."/>
            <person name="Goudeau D."/>
            <person name="Ryan E.M."/>
            <person name="Malmstrom R.R."/>
            <person name="Blanchard J."/>
            <person name="Woyke T."/>
        </authorList>
    </citation>
    <scope>NUCLEOTIDE SEQUENCE</scope>
    <source>
        <strain evidence="2">SYV1</strain>
    </source>
</reference>
<protein>
    <submittedName>
        <fullName evidence="2">Uncharacterized protein</fullName>
    </submittedName>
</protein>
<evidence type="ECO:0000313" key="2">
    <source>
        <dbReference type="EMBL" id="AYV86721.1"/>
    </source>
</evidence>
<evidence type="ECO:0000256" key="1">
    <source>
        <dbReference type="SAM" id="MobiDB-lite"/>
    </source>
</evidence>
<proteinExistence type="predicted"/>
<dbReference type="EMBL" id="MK072513">
    <property type="protein sequence ID" value="AYV86721.1"/>
    <property type="molecule type" value="Genomic_DNA"/>
</dbReference>
<feature type="region of interest" description="Disordered" evidence="1">
    <location>
        <begin position="1"/>
        <end position="44"/>
    </location>
</feature>